<dbReference type="EMBL" id="VDEP01000039">
    <property type="protein sequence ID" value="KAA1135416.1"/>
    <property type="molecule type" value="Genomic_DNA"/>
</dbReference>
<evidence type="ECO:0000313" key="3">
    <source>
        <dbReference type="EMBL" id="KAA1094908.1"/>
    </source>
</evidence>
<feature type="chain" id="PRO_5036138306" description="Secreted protein" evidence="1">
    <location>
        <begin position="20"/>
        <end position="220"/>
    </location>
</feature>
<proteinExistence type="predicted"/>
<evidence type="ECO:0000313" key="5">
    <source>
        <dbReference type="Proteomes" id="UP000324748"/>
    </source>
</evidence>
<evidence type="ECO:0000313" key="6">
    <source>
        <dbReference type="Proteomes" id="UP000325313"/>
    </source>
</evidence>
<evidence type="ECO:0000256" key="1">
    <source>
        <dbReference type="SAM" id="SignalP"/>
    </source>
</evidence>
<dbReference type="EMBL" id="VDEP01000424">
    <property type="protein sequence ID" value="KAA1084918.1"/>
    <property type="molecule type" value="Genomic_DNA"/>
</dbReference>
<accession>A0A5B0SBH3</accession>
<keyword evidence="1" id="KW-0732">Signal</keyword>
<gene>
    <name evidence="3" type="ORF">PGT21_032532</name>
    <name evidence="2" type="ORF">PGTUg99_000858</name>
    <name evidence="4" type="ORF">PGTUg99_023272</name>
</gene>
<name>A0A5B0SBH3_PUCGR</name>
<protein>
    <recommendedName>
        <fullName evidence="7">Secreted protein</fullName>
    </recommendedName>
</protein>
<evidence type="ECO:0008006" key="7">
    <source>
        <dbReference type="Google" id="ProtNLM"/>
    </source>
</evidence>
<dbReference type="EMBL" id="VSWC01000079">
    <property type="protein sequence ID" value="KAA1094908.1"/>
    <property type="molecule type" value="Genomic_DNA"/>
</dbReference>
<dbReference type="Proteomes" id="UP000325313">
    <property type="component" value="Unassembled WGS sequence"/>
</dbReference>
<evidence type="ECO:0000313" key="4">
    <source>
        <dbReference type="EMBL" id="KAA1135416.1"/>
    </source>
</evidence>
<sequence length="220" mass="23944">MNKLATLVLLALGLAVADATIHTMCFNYFLNKDKCVNGAAGQNIRCNADPKPHEAPVAKFVMQTPPPKQAHNGGKNRLERRYDTYHKVLEMSSGQGICGTYDSDRQDGVCLWSGPEQDNPTVHTAGWLNGIKKSNCGKQVYIQRKDKSKGPFYVPVLDGCSFETTKLEEGCFEIGVTKSLAAKLTIFPNETSGPDSGYLYGGFTWDFNNLDGTNSAAGPV</sequence>
<feature type="signal peptide" evidence="1">
    <location>
        <begin position="1"/>
        <end position="19"/>
    </location>
</feature>
<evidence type="ECO:0000313" key="2">
    <source>
        <dbReference type="EMBL" id="KAA1084918.1"/>
    </source>
</evidence>
<organism evidence="4 6">
    <name type="scientific">Puccinia graminis f. sp. tritici</name>
    <dbReference type="NCBI Taxonomy" id="56615"/>
    <lineage>
        <taxon>Eukaryota</taxon>
        <taxon>Fungi</taxon>
        <taxon>Dikarya</taxon>
        <taxon>Basidiomycota</taxon>
        <taxon>Pucciniomycotina</taxon>
        <taxon>Pucciniomycetes</taxon>
        <taxon>Pucciniales</taxon>
        <taxon>Pucciniaceae</taxon>
        <taxon>Puccinia</taxon>
    </lineage>
</organism>
<dbReference type="Proteomes" id="UP000324748">
    <property type="component" value="Unassembled WGS sequence"/>
</dbReference>
<dbReference type="AlphaFoldDB" id="A0A5B0SBH3"/>
<reference evidence="5 6" key="1">
    <citation type="submission" date="2019-05" db="EMBL/GenBank/DDBJ databases">
        <title>Emergence of the Ug99 lineage of the wheat stem rust pathogen through somatic hybridization.</title>
        <authorList>
            <person name="Li F."/>
            <person name="Upadhyaya N.M."/>
            <person name="Sperschneider J."/>
            <person name="Matny O."/>
            <person name="Nguyen-Phuc H."/>
            <person name="Mago R."/>
            <person name="Raley C."/>
            <person name="Miller M.E."/>
            <person name="Silverstein K.A.T."/>
            <person name="Henningsen E."/>
            <person name="Hirsch C.D."/>
            <person name="Visser B."/>
            <person name="Pretorius Z.A."/>
            <person name="Steffenson B.J."/>
            <person name="Schwessinger B."/>
            <person name="Dodds P.N."/>
            <person name="Figueroa M."/>
        </authorList>
    </citation>
    <scope>NUCLEOTIDE SEQUENCE [LARGE SCALE GENOMIC DNA]</scope>
    <source>
        <strain evidence="3">21-0</strain>
        <strain evidence="4 6">Ug99</strain>
    </source>
</reference>
<dbReference type="OrthoDB" id="2499360at2759"/>
<keyword evidence="5" id="KW-1185">Reference proteome</keyword>
<comment type="caution">
    <text evidence="4">The sequence shown here is derived from an EMBL/GenBank/DDBJ whole genome shotgun (WGS) entry which is preliminary data.</text>
</comment>